<keyword evidence="2" id="KW-0328">Glycosyltransferase</keyword>
<sequence length="345" mass="40299">MTCMPQITVLLPVYNCELYVQTAVQSILNQTYTDFEFLIIDDASTDATVALIKKLEDSRIQLIEKPINSGYTNSLNYGLQMAKGKYIARMDGDDISFPERFSKQIAYLETHPDVVVCGTTYKIIGNDKLIALPENHEAIKLGLLWGNCISHPSVMIRKKILDEYSIQYNTSKEPAEDYDMWVRLLSVGKLHNLQEVLLEYRLYGNQVSRKRAEDQKKNDVLAKFKMLQYLNIEWDSLEYEFLERNFRKTDLINFKDLKIFKQIQNKLAVANSSGFFESKSFSLYLADLESDVLRKCFLKETRYTPLMYLEYLFAKYRWKVKLTVKQEIKLAVKSLVLWKTLRVKS</sequence>
<dbReference type="InterPro" id="IPR050834">
    <property type="entry name" value="Glycosyltransf_2"/>
</dbReference>
<dbReference type="AlphaFoldDB" id="A0A4R5AU75"/>
<accession>A0A4R5AU75</accession>
<proteinExistence type="inferred from homology"/>
<evidence type="ECO:0000256" key="2">
    <source>
        <dbReference type="ARBA" id="ARBA00022676"/>
    </source>
</evidence>
<keyword evidence="3 5" id="KW-0808">Transferase</keyword>
<gene>
    <name evidence="5" type="ORF">E0F89_10410</name>
</gene>
<keyword evidence="6" id="KW-1185">Reference proteome</keyword>
<evidence type="ECO:0000259" key="4">
    <source>
        <dbReference type="Pfam" id="PF00535"/>
    </source>
</evidence>
<name>A0A4R5AU75_9FLAO</name>
<dbReference type="Pfam" id="PF00535">
    <property type="entry name" value="Glycos_transf_2"/>
    <property type="match status" value="1"/>
</dbReference>
<dbReference type="OrthoDB" id="9815829at2"/>
<dbReference type="InterPro" id="IPR001173">
    <property type="entry name" value="Glyco_trans_2-like"/>
</dbReference>
<protein>
    <submittedName>
        <fullName evidence="5">Glycosyltransferase</fullName>
    </submittedName>
</protein>
<evidence type="ECO:0000256" key="1">
    <source>
        <dbReference type="ARBA" id="ARBA00006739"/>
    </source>
</evidence>
<dbReference type="Gene3D" id="3.90.550.10">
    <property type="entry name" value="Spore Coat Polysaccharide Biosynthesis Protein SpsA, Chain A"/>
    <property type="match status" value="1"/>
</dbReference>
<feature type="domain" description="Glycosyltransferase 2-like" evidence="4">
    <location>
        <begin position="8"/>
        <end position="137"/>
    </location>
</feature>
<dbReference type="EMBL" id="SMFM01000004">
    <property type="protein sequence ID" value="TDD75965.1"/>
    <property type="molecule type" value="Genomic_DNA"/>
</dbReference>
<dbReference type="SUPFAM" id="SSF53448">
    <property type="entry name" value="Nucleotide-diphospho-sugar transferases"/>
    <property type="match status" value="1"/>
</dbReference>
<dbReference type="PANTHER" id="PTHR43685:SF5">
    <property type="entry name" value="GLYCOSYLTRANSFERASE EPSE-RELATED"/>
    <property type="match status" value="1"/>
</dbReference>
<evidence type="ECO:0000313" key="5">
    <source>
        <dbReference type="EMBL" id="TDD75965.1"/>
    </source>
</evidence>
<comment type="similarity">
    <text evidence="1">Belongs to the glycosyltransferase 2 family.</text>
</comment>
<dbReference type="GO" id="GO:0016757">
    <property type="term" value="F:glycosyltransferase activity"/>
    <property type="evidence" value="ECO:0007669"/>
    <property type="project" value="UniProtKB-KW"/>
</dbReference>
<organism evidence="5 6">
    <name type="scientific">Flavobacterium caseinilyticum</name>
    <dbReference type="NCBI Taxonomy" id="2541732"/>
    <lineage>
        <taxon>Bacteria</taxon>
        <taxon>Pseudomonadati</taxon>
        <taxon>Bacteroidota</taxon>
        <taxon>Flavobacteriia</taxon>
        <taxon>Flavobacteriales</taxon>
        <taxon>Flavobacteriaceae</taxon>
        <taxon>Flavobacterium</taxon>
    </lineage>
</organism>
<evidence type="ECO:0000256" key="3">
    <source>
        <dbReference type="ARBA" id="ARBA00022679"/>
    </source>
</evidence>
<dbReference type="Proteomes" id="UP000295278">
    <property type="component" value="Unassembled WGS sequence"/>
</dbReference>
<comment type="caution">
    <text evidence="5">The sequence shown here is derived from an EMBL/GenBank/DDBJ whole genome shotgun (WGS) entry which is preliminary data.</text>
</comment>
<reference evidence="5 6" key="1">
    <citation type="submission" date="2019-03" db="EMBL/GenBank/DDBJ databases">
        <title>Flavobacterium AT-3-2 sp. nov., isolated from arctic soil.</title>
        <authorList>
            <person name="Chaudhary D.K."/>
        </authorList>
    </citation>
    <scope>NUCLEOTIDE SEQUENCE [LARGE SCALE GENOMIC DNA]</scope>
    <source>
        <strain evidence="5 6">AT-3-2</strain>
    </source>
</reference>
<dbReference type="PANTHER" id="PTHR43685">
    <property type="entry name" value="GLYCOSYLTRANSFERASE"/>
    <property type="match status" value="1"/>
</dbReference>
<evidence type="ECO:0000313" key="6">
    <source>
        <dbReference type="Proteomes" id="UP000295278"/>
    </source>
</evidence>
<dbReference type="InterPro" id="IPR029044">
    <property type="entry name" value="Nucleotide-diphossugar_trans"/>
</dbReference>